<reference evidence="3 4" key="1">
    <citation type="submission" date="2016-10" db="EMBL/GenBank/DDBJ databases">
        <authorList>
            <person name="de Groot N.N."/>
        </authorList>
    </citation>
    <scope>NUCLEOTIDE SEQUENCE [LARGE SCALE GENOMIC DNA]</scope>
    <source>
        <strain evidence="3 4">DSM 17074</strain>
    </source>
</reference>
<evidence type="ECO:0000313" key="3">
    <source>
        <dbReference type="EMBL" id="SFS49586.1"/>
    </source>
</evidence>
<dbReference type="NCBIfam" id="TIGR02888">
    <property type="entry name" value="spore_YlmC_YmxH"/>
    <property type="match status" value="1"/>
</dbReference>
<accession>A0A1I6QAV3</accession>
<sequence length="80" mass="9256">MRYTDLKKRECVSTTTGERLGFITDVIIDENKGVVTHLVIGEKRKMSMRKEAEEHVIDLREIETVGEDVLIVALKNNQRR</sequence>
<dbReference type="InterPro" id="IPR027275">
    <property type="entry name" value="PRC-brl_dom"/>
</dbReference>
<dbReference type="InterPro" id="IPR014238">
    <property type="entry name" value="Spore_YlmC/YmxH"/>
</dbReference>
<name>A0A1I6QAV3_9BACI</name>
<protein>
    <submittedName>
        <fullName evidence="3">Sporulation protein, YlmC/YmxH family</fullName>
    </submittedName>
</protein>
<dbReference type="EMBL" id="FPAI01000004">
    <property type="protein sequence ID" value="SFS49586.1"/>
    <property type="molecule type" value="Genomic_DNA"/>
</dbReference>
<dbReference type="PANTHER" id="PTHR40061:SF1">
    <property type="entry name" value="SPORULATION PROTEIN YLMC-RELATED"/>
    <property type="match status" value="1"/>
</dbReference>
<dbReference type="SUPFAM" id="SSF50346">
    <property type="entry name" value="PRC-barrel domain"/>
    <property type="match status" value="1"/>
</dbReference>
<feature type="domain" description="PRC-barrel" evidence="1">
    <location>
        <begin position="1"/>
        <end position="72"/>
    </location>
</feature>
<evidence type="ECO:0000313" key="5">
    <source>
        <dbReference type="Proteomes" id="UP000321773"/>
    </source>
</evidence>
<dbReference type="Proteomes" id="UP000321773">
    <property type="component" value="Unassembled WGS sequence"/>
</dbReference>
<dbReference type="PANTHER" id="PTHR40061">
    <property type="entry name" value="SPORULATION PROTEIN YLMC-RELATED"/>
    <property type="match status" value="1"/>
</dbReference>
<evidence type="ECO:0000313" key="2">
    <source>
        <dbReference type="EMBL" id="GEM03507.1"/>
    </source>
</evidence>
<evidence type="ECO:0000313" key="4">
    <source>
        <dbReference type="Proteomes" id="UP000199139"/>
    </source>
</evidence>
<dbReference type="Proteomes" id="UP000199139">
    <property type="component" value="Unassembled WGS sequence"/>
</dbReference>
<keyword evidence="5" id="KW-1185">Reference proteome</keyword>
<dbReference type="STRING" id="306541.SAMN05421668_10411"/>
<dbReference type="RefSeq" id="WP_089852958.1">
    <property type="nucleotide sequence ID" value="NZ_BJWJ01000003.1"/>
</dbReference>
<proteinExistence type="predicted"/>
<gene>
    <name evidence="2" type="ORF">HMI01_04950</name>
    <name evidence="3" type="ORF">SAMN05421668_10411</name>
</gene>
<dbReference type="Gene3D" id="2.30.30.240">
    <property type="entry name" value="PRC-barrel domain"/>
    <property type="match status" value="1"/>
</dbReference>
<dbReference type="EMBL" id="BJWJ01000003">
    <property type="protein sequence ID" value="GEM03507.1"/>
    <property type="molecule type" value="Genomic_DNA"/>
</dbReference>
<organism evidence="3 4">
    <name type="scientific">Halolactibacillus miurensis</name>
    <dbReference type="NCBI Taxonomy" id="306541"/>
    <lineage>
        <taxon>Bacteria</taxon>
        <taxon>Bacillati</taxon>
        <taxon>Bacillota</taxon>
        <taxon>Bacilli</taxon>
        <taxon>Bacillales</taxon>
        <taxon>Bacillaceae</taxon>
        <taxon>Halolactibacillus</taxon>
    </lineage>
</organism>
<evidence type="ECO:0000259" key="1">
    <source>
        <dbReference type="Pfam" id="PF05239"/>
    </source>
</evidence>
<reference evidence="2 5" key="2">
    <citation type="submission" date="2019-07" db="EMBL/GenBank/DDBJ databases">
        <title>Whole genome shotgun sequence of Halolactibacillus miurensis NBRC 100873.</title>
        <authorList>
            <person name="Hosoyama A."/>
            <person name="Uohara A."/>
            <person name="Ohji S."/>
            <person name="Ichikawa N."/>
        </authorList>
    </citation>
    <scope>NUCLEOTIDE SEQUENCE [LARGE SCALE GENOMIC DNA]</scope>
    <source>
        <strain evidence="2 5">NBRC 100873</strain>
    </source>
</reference>
<dbReference type="Pfam" id="PF05239">
    <property type="entry name" value="PRC"/>
    <property type="match status" value="1"/>
</dbReference>
<dbReference type="InterPro" id="IPR011033">
    <property type="entry name" value="PRC_barrel-like_sf"/>
</dbReference>
<dbReference type="OrthoDB" id="2468688at2"/>
<dbReference type="AlphaFoldDB" id="A0A1I6QAV3"/>